<organism evidence="3 4">
    <name type="scientific">Paenibacillus sambharensis</name>
    <dbReference type="NCBI Taxonomy" id="1803190"/>
    <lineage>
        <taxon>Bacteria</taxon>
        <taxon>Bacillati</taxon>
        <taxon>Bacillota</taxon>
        <taxon>Bacilli</taxon>
        <taxon>Bacillales</taxon>
        <taxon>Paenibacillaceae</taxon>
        <taxon>Paenibacillus</taxon>
    </lineage>
</organism>
<accession>A0A2W1LIL2</accession>
<feature type="region of interest" description="Disordered" evidence="1">
    <location>
        <begin position="1"/>
        <end position="31"/>
    </location>
</feature>
<dbReference type="EMBL" id="QKRB01000006">
    <property type="protein sequence ID" value="PZD97810.1"/>
    <property type="molecule type" value="Genomic_DNA"/>
</dbReference>
<dbReference type="OrthoDB" id="2990424at2"/>
<proteinExistence type="predicted"/>
<evidence type="ECO:0000313" key="3">
    <source>
        <dbReference type="EMBL" id="PZD97810.1"/>
    </source>
</evidence>
<protein>
    <submittedName>
        <fullName evidence="3">DNA-directed RNA polymerase subunit beta</fullName>
    </submittedName>
</protein>
<evidence type="ECO:0000256" key="1">
    <source>
        <dbReference type="SAM" id="MobiDB-lite"/>
    </source>
</evidence>
<dbReference type="Pfam" id="PF11772">
    <property type="entry name" value="EpuA"/>
    <property type="match status" value="1"/>
</dbReference>
<dbReference type="Proteomes" id="UP000249522">
    <property type="component" value="Unassembled WGS sequence"/>
</dbReference>
<gene>
    <name evidence="3" type="ORF">DNH61_00690</name>
</gene>
<keyword evidence="3" id="KW-0240">DNA-directed RNA polymerase</keyword>
<keyword evidence="2" id="KW-0812">Transmembrane</keyword>
<sequence>MTTARTPERDQERVADQAKEGEAAPSSSARPSGIRVVLWLLRKSIVPLLMLAALIGGLYAGYVLLGKGPAEDVWKWETWKHMYDLIFSNE</sequence>
<dbReference type="InterPro" id="IPR024596">
    <property type="entry name" value="RNApol_su_b/EpuA"/>
</dbReference>
<comment type="caution">
    <text evidence="3">The sequence shown here is derived from an EMBL/GenBank/DDBJ whole genome shotgun (WGS) entry which is preliminary data.</text>
</comment>
<dbReference type="AlphaFoldDB" id="A0A2W1LIL2"/>
<dbReference type="RefSeq" id="WP_111144773.1">
    <property type="nucleotide sequence ID" value="NZ_QKRB01000006.1"/>
</dbReference>
<keyword evidence="2" id="KW-1133">Transmembrane helix</keyword>
<feature type="compositionally biased region" description="Basic and acidic residues" evidence="1">
    <location>
        <begin position="1"/>
        <end position="22"/>
    </location>
</feature>
<dbReference type="GO" id="GO:0000428">
    <property type="term" value="C:DNA-directed RNA polymerase complex"/>
    <property type="evidence" value="ECO:0007669"/>
    <property type="project" value="UniProtKB-KW"/>
</dbReference>
<reference evidence="3 4" key="1">
    <citation type="submission" date="2018-06" db="EMBL/GenBank/DDBJ databases">
        <title>Paenibacillus imtechensis sp. nov.</title>
        <authorList>
            <person name="Pinnaka A.K."/>
            <person name="Singh H."/>
            <person name="Kaur M."/>
        </authorList>
    </citation>
    <scope>NUCLEOTIDE SEQUENCE [LARGE SCALE GENOMIC DNA]</scope>
    <source>
        <strain evidence="3 4">SMB1</strain>
    </source>
</reference>
<keyword evidence="3" id="KW-0804">Transcription</keyword>
<name>A0A2W1LIL2_9BACL</name>
<keyword evidence="2" id="KW-0472">Membrane</keyword>
<feature type="transmembrane region" description="Helical" evidence="2">
    <location>
        <begin position="45"/>
        <end position="65"/>
    </location>
</feature>
<keyword evidence="4" id="KW-1185">Reference proteome</keyword>
<evidence type="ECO:0000256" key="2">
    <source>
        <dbReference type="SAM" id="Phobius"/>
    </source>
</evidence>
<evidence type="ECO:0000313" key="4">
    <source>
        <dbReference type="Proteomes" id="UP000249522"/>
    </source>
</evidence>